<keyword evidence="6" id="KW-0539">Nucleus</keyword>
<dbReference type="SMART" id="SM00066">
    <property type="entry name" value="GAL4"/>
    <property type="match status" value="1"/>
</dbReference>
<dbReference type="InterPro" id="IPR036236">
    <property type="entry name" value="Znf_C2H2_sf"/>
</dbReference>
<dbReference type="GO" id="GO:0003677">
    <property type="term" value="F:DNA binding"/>
    <property type="evidence" value="ECO:0007669"/>
    <property type="project" value="UniProtKB-KW"/>
</dbReference>
<sequence>MTPSRAPQHEFSCHFAGCTSSFQRKEHLNRHEAQHTRALARACPRCGRTFSRSDSLGRHIRRDHSLQAPPGFLTVTGRASRACQRCRVTKTRCSGGSPCNRCRTQEHPCVYDSQRQRHEETQEDQTQAHTPSLFPTTQEDSIARITPYIDLYFTHFHPHWPLLHRATFSPPHEPLLVLQVVAMIGLWFSDKPSAKGVAIDIHRKLGPSILAQQDKWTCTLPFKSEETTDNNEGNQVFSQCPVATYQAILLYLIFSLMQSSSSRPLPPRDRHILSALIDTCLRNRVFYYPRMVSRYQAIDSVACIWVGVEELKRLGLAMYKVSRLCGRNLVVEESEGAVLRLTDLQFPMPDSRHLWEAQSNLELACLLQMEASYRGVRPDSRDEGSWISTSGELLDDGVESWWMCD</sequence>
<dbReference type="Proteomes" id="UP000246702">
    <property type="component" value="Unassembled WGS sequence"/>
</dbReference>
<dbReference type="EMBL" id="MSFK01000020">
    <property type="protein sequence ID" value="PWY81569.1"/>
    <property type="molecule type" value="Genomic_DNA"/>
</dbReference>
<evidence type="ECO:0000256" key="3">
    <source>
        <dbReference type="ARBA" id="ARBA00023015"/>
    </source>
</evidence>
<keyword evidence="12" id="KW-1185">Reference proteome</keyword>
<evidence type="ECO:0000256" key="8">
    <source>
        <dbReference type="SAM" id="MobiDB-lite"/>
    </source>
</evidence>
<evidence type="ECO:0000313" key="12">
    <source>
        <dbReference type="Proteomes" id="UP000246702"/>
    </source>
</evidence>
<dbReference type="Gene3D" id="4.10.240.10">
    <property type="entry name" value="Zn(2)-C6 fungal-type DNA-binding domain"/>
    <property type="match status" value="1"/>
</dbReference>
<dbReference type="PROSITE" id="PS50157">
    <property type="entry name" value="ZINC_FINGER_C2H2_2"/>
    <property type="match status" value="2"/>
</dbReference>
<dbReference type="GeneID" id="37107905"/>
<evidence type="ECO:0000256" key="7">
    <source>
        <dbReference type="PROSITE-ProRule" id="PRU00042"/>
    </source>
</evidence>
<gene>
    <name evidence="11" type="ORF">BO94DRAFT_145736</name>
</gene>
<dbReference type="CDD" id="cd12148">
    <property type="entry name" value="fungal_TF_MHR"/>
    <property type="match status" value="1"/>
</dbReference>
<dbReference type="GO" id="GO:0000981">
    <property type="term" value="F:DNA-binding transcription factor activity, RNA polymerase II-specific"/>
    <property type="evidence" value="ECO:0007669"/>
    <property type="project" value="InterPro"/>
</dbReference>
<dbReference type="STRING" id="1450535.A0A317W649"/>
<keyword evidence="2" id="KW-0862">Zinc</keyword>
<evidence type="ECO:0008006" key="13">
    <source>
        <dbReference type="Google" id="ProtNLM"/>
    </source>
</evidence>
<dbReference type="PANTHER" id="PTHR47660">
    <property type="entry name" value="TRANSCRIPTION FACTOR WITH C2H2 AND ZN(2)-CYS(6) DNA BINDING DOMAIN (EUROFUNG)-RELATED-RELATED"/>
    <property type="match status" value="1"/>
</dbReference>
<dbReference type="GO" id="GO:0009893">
    <property type="term" value="P:positive regulation of metabolic process"/>
    <property type="evidence" value="ECO:0007669"/>
    <property type="project" value="UniProtKB-ARBA"/>
</dbReference>
<dbReference type="Pfam" id="PF00096">
    <property type="entry name" value="zf-C2H2"/>
    <property type="match status" value="1"/>
</dbReference>
<dbReference type="PROSITE" id="PS00463">
    <property type="entry name" value="ZN2_CY6_FUNGAL_1"/>
    <property type="match status" value="1"/>
</dbReference>
<dbReference type="InterPro" id="IPR001138">
    <property type="entry name" value="Zn2Cys6_DnaBD"/>
</dbReference>
<comment type="caution">
    <text evidence="11">The sequence shown here is derived from an EMBL/GenBank/DDBJ whole genome shotgun (WGS) entry which is preliminary data.</text>
</comment>
<accession>A0A317W649</accession>
<dbReference type="SUPFAM" id="SSF57667">
    <property type="entry name" value="beta-beta-alpha zinc fingers"/>
    <property type="match status" value="1"/>
</dbReference>
<evidence type="ECO:0000256" key="5">
    <source>
        <dbReference type="ARBA" id="ARBA00023163"/>
    </source>
</evidence>
<dbReference type="InterPro" id="IPR007219">
    <property type="entry name" value="XnlR_reg_dom"/>
</dbReference>
<dbReference type="Pfam" id="PF00172">
    <property type="entry name" value="Zn_clus"/>
    <property type="match status" value="1"/>
</dbReference>
<organism evidence="11 12">
    <name type="scientific">Aspergillus sclerotioniger CBS 115572</name>
    <dbReference type="NCBI Taxonomy" id="1450535"/>
    <lineage>
        <taxon>Eukaryota</taxon>
        <taxon>Fungi</taxon>
        <taxon>Dikarya</taxon>
        <taxon>Ascomycota</taxon>
        <taxon>Pezizomycotina</taxon>
        <taxon>Eurotiomycetes</taxon>
        <taxon>Eurotiomycetidae</taxon>
        <taxon>Eurotiales</taxon>
        <taxon>Aspergillaceae</taxon>
        <taxon>Aspergillus</taxon>
        <taxon>Aspergillus subgen. Circumdati</taxon>
    </lineage>
</organism>
<keyword evidence="5" id="KW-0804">Transcription</keyword>
<evidence type="ECO:0000256" key="1">
    <source>
        <dbReference type="ARBA" id="ARBA00022723"/>
    </source>
</evidence>
<dbReference type="Pfam" id="PF04082">
    <property type="entry name" value="Fungal_trans"/>
    <property type="match status" value="1"/>
</dbReference>
<dbReference type="CDD" id="cd00067">
    <property type="entry name" value="GAL4"/>
    <property type="match status" value="1"/>
</dbReference>
<dbReference type="SMART" id="SM00355">
    <property type="entry name" value="ZnF_C2H2"/>
    <property type="match status" value="2"/>
</dbReference>
<evidence type="ECO:0000256" key="6">
    <source>
        <dbReference type="ARBA" id="ARBA00023242"/>
    </source>
</evidence>
<keyword evidence="4" id="KW-0238">DNA-binding</keyword>
<evidence type="ECO:0000256" key="4">
    <source>
        <dbReference type="ARBA" id="ARBA00023125"/>
    </source>
</evidence>
<dbReference type="GO" id="GO:0006351">
    <property type="term" value="P:DNA-templated transcription"/>
    <property type="evidence" value="ECO:0007669"/>
    <property type="project" value="InterPro"/>
</dbReference>
<dbReference type="GO" id="GO:0008270">
    <property type="term" value="F:zinc ion binding"/>
    <property type="evidence" value="ECO:0007669"/>
    <property type="project" value="UniProtKB-KW"/>
</dbReference>
<protein>
    <recommendedName>
        <fullName evidence="13">C2H2 type zinc finger domain protein</fullName>
    </recommendedName>
</protein>
<evidence type="ECO:0000256" key="2">
    <source>
        <dbReference type="ARBA" id="ARBA00022833"/>
    </source>
</evidence>
<evidence type="ECO:0000313" key="11">
    <source>
        <dbReference type="EMBL" id="PWY81569.1"/>
    </source>
</evidence>
<dbReference type="Gene3D" id="3.30.160.60">
    <property type="entry name" value="Classic Zinc Finger"/>
    <property type="match status" value="2"/>
</dbReference>
<feature type="region of interest" description="Disordered" evidence="8">
    <location>
        <begin position="113"/>
        <end position="133"/>
    </location>
</feature>
<name>A0A317W649_9EURO</name>
<dbReference type="PROSITE" id="PS50048">
    <property type="entry name" value="ZN2_CY6_FUNGAL_2"/>
    <property type="match status" value="1"/>
</dbReference>
<dbReference type="InterPro" id="IPR013087">
    <property type="entry name" value="Znf_C2H2_type"/>
</dbReference>
<reference evidence="11 12" key="1">
    <citation type="submission" date="2016-12" db="EMBL/GenBank/DDBJ databases">
        <title>The genomes of Aspergillus section Nigri reveals drivers in fungal speciation.</title>
        <authorList>
            <consortium name="DOE Joint Genome Institute"/>
            <person name="Vesth T.C."/>
            <person name="Nybo J."/>
            <person name="Theobald S."/>
            <person name="Brandl J."/>
            <person name="Frisvad J.C."/>
            <person name="Nielsen K.F."/>
            <person name="Lyhne E.K."/>
            <person name="Kogle M.E."/>
            <person name="Kuo A."/>
            <person name="Riley R."/>
            <person name="Clum A."/>
            <person name="Nolan M."/>
            <person name="Lipzen A."/>
            <person name="Salamov A."/>
            <person name="Henrissat B."/>
            <person name="Wiebenga A."/>
            <person name="De Vries R.P."/>
            <person name="Grigoriev I.V."/>
            <person name="Mortensen U.H."/>
            <person name="Andersen M.R."/>
            <person name="Baker S.E."/>
        </authorList>
    </citation>
    <scope>NUCLEOTIDE SEQUENCE [LARGE SCALE GENOMIC DNA]</scope>
    <source>
        <strain evidence="11 12">CBS 115572</strain>
    </source>
</reference>
<dbReference type="PANTHER" id="PTHR47660:SF2">
    <property type="entry name" value="TRANSCRIPTION FACTOR WITH C2H2 AND ZN(2)-CYS(6) DNA BINDING DOMAIN (EUROFUNG)"/>
    <property type="match status" value="1"/>
</dbReference>
<dbReference type="RefSeq" id="XP_025465637.1">
    <property type="nucleotide sequence ID" value="XM_025605762.1"/>
</dbReference>
<evidence type="ECO:0000259" key="10">
    <source>
        <dbReference type="PROSITE" id="PS50157"/>
    </source>
</evidence>
<keyword evidence="1" id="KW-0479">Metal-binding</keyword>
<feature type="domain" description="C2H2-type" evidence="10">
    <location>
        <begin position="11"/>
        <end position="36"/>
    </location>
</feature>
<dbReference type="OrthoDB" id="10261408at2759"/>
<dbReference type="SUPFAM" id="SSF57701">
    <property type="entry name" value="Zn2/Cys6 DNA-binding domain"/>
    <property type="match status" value="1"/>
</dbReference>
<proteinExistence type="predicted"/>
<keyword evidence="7" id="KW-0863">Zinc-finger</keyword>
<feature type="domain" description="C2H2-type" evidence="10">
    <location>
        <begin position="41"/>
        <end position="69"/>
    </location>
</feature>
<feature type="compositionally biased region" description="Polar residues" evidence="8">
    <location>
        <begin position="124"/>
        <end position="133"/>
    </location>
</feature>
<keyword evidence="3" id="KW-0805">Transcription regulation</keyword>
<dbReference type="InterPro" id="IPR036864">
    <property type="entry name" value="Zn2-C6_fun-type_DNA-bd_sf"/>
</dbReference>
<dbReference type="AlphaFoldDB" id="A0A317W649"/>
<feature type="domain" description="Zn(2)-C6 fungal-type" evidence="9">
    <location>
        <begin position="82"/>
        <end position="111"/>
    </location>
</feature>
<evidence type="ECO:0000259" key="9">
    <source>
        <dbReference type="PROSITE" id="PS50048"/>
    </source>
</evidence>
<dbReference type="PROSITE" id="PS00028">
    <property type="entry name" value="ZINC_FINGER_C2H2_1"/>
    <property type="match status" value="2"/>
</dbReference>